<dbReference type="SUPFAM" id="SSF52172">
    <property type="entry name" value="CheY-like"/>
    <property type="match status" value="1"/>
</dbReference>
<evidence type="ECO:0000256" key="3">
    <source>
        <dbReference type="ARBA" id="ARBA00023015"/>
    </source>
</evidence>
<dbReference type="PROSITE" id="PS50110">
    <property type="entry name" value="RESPONSE_REGULATORY"/>
    <property type="match status" value="1"/>
</dbReference>
<keyword evidence="10" id="KW-1185">Reference proteome</keyword>
<dbReference type="EMBL" id="AFHG01000049">
    <property type="protein sequence ID" value="EGK71571.1"/>
    <property type="molecule type" value="Genomic_DNA"/>
</dbReference>
<dbReference type="Gene3D" id="3.40.50.2300">
    <property type="match status" value="1"/>
</dbReference>
<dbReference type="Proteomes" id="UP000005019">
    <property type="component" value="Unassembled WGS sequence"/>
</dbReference>
<evidence type="ECO:0000256" key="4">
    <source>
        <dbReference type="ARBA" id="ARBA00023125"/>
    </source>
</evidence>
<dbReference type="PROSITE" id="PS50921">
    <property type="entry name" value="ANTAR"/>
    <property type="match status" value="1"/>
</dbReference>
<dbReference type="OrthoDB" id="9801101at2"/>
<dbReference type="GO" id="GO:0032993">
    <property type="term" value="C:protein-DNA complex"/>
    <property type="evidence" value="ECO:0007669"/>
    <property type="project" value="TreeGrafter"/>
</dbReference>
<reference evidence="9 10" key="1">
    <citation type="journal article" date="2011" name="J. Bacteriol.">
        <title>Genome sequence of Methyloversatilis universalis FAM5T, a methylotrophic representative of the order Rhodocyclales.</title>
        <authorList>
            <person name="Kittichotirat W."/>
            <person name="Good N.M."/>
            <person name="Hall R."/>
            <person name="Bringel F."/>
            <person name="Lajus A."/>
            <person name="Medigue C."/>
            <person name="Smalley N.E."/>
            <person name="Beck D."/>
            <person name="Bumgarner R."/>
            <person name="Vuilleumier S."/>
            <person name="Kalyuzhnaya M.G."/>
        </authorList>
    </citation>
    <scope>NUCLEOTIDE SEQUENCE [LARGE SCALE GENOMIC DNA]</scope>
    <source>
        <strain evidence="10">ATCC BAA-1314 / JCM 13912 / FAM5</strain>
    </source>
</reference>
<keyword evidence="3" id="KW-0805">Transcription regulation</keyword>
<dbReference type="SMART" id="SM01012">
    <property type="entry name" value="ANTAR"/>
    <property type="match status" value="1"/>
</dbReference>
<comment type="caution">
    <text evidence="9">The sequence shown here is derived from an EMBL/GenBank/DDBJ whole genome shotgun (WGS) entry which is preliminary data.</text>
</comment>
<dbReference type="InterPro" id="IPR008327">
    <property type="entry name" value="Sig_transdc_resp-reg_antiterm"/>
</dbReference>
<evidence type="ECO:0000313" key="10">
    <source>
        <dbReference type="Proteomes" id="UP000005019"/>
    </source>
</evidence>
<name>F5RCS0_METUF</name>
<dbReference type="GO" id="GO:0005829">
    <property type="term" value="C:cytosol"/>
    <property type="evidence" value="ECO:0007669"/>
    <property type="project" value="TreeGrafter"/>
</dbReference>
<feature type="domain" description="Response regulatory" evidence="7">
    <location>
        <begin position="14"/>
        <end position="127"/>
    </location>
</feature>
<dbReference type="InterPro" id="IPR005561">
    <property type="entry name" value="ANTAR"/>
</dbReference>
<dbReference type="InterPro" id="IPR039420">
    <property type="entry name" value="WalR-like"/>
</dbReference>
<dbReference type="PANTHER" id="PTHR48111">
    <property type="entry name" value="REGULATOR OF RPOS"/>
    <property type="match status" value="1"/>
</dbReference>
<evidence type="ECO:0000256" key="2">
    <source>
        <dbReference type="ARBA" id="ARBA00023012"/>
    </source>
</evidence>
<keyword evidence="2" id="KW-0902">Two-component regulatory system</keyword>
<dbReference type="SMART" id="SM00448">
    <property type="entry name" value="REC"/>
    <property type="match status" value="1"/>
</dbReference>
<keyword evidence="1 6" id="KW-0597">Phosphoprotein</keyword>
<evidence type="ECO:0000313" key="9">
    <source>
        <dbReference type="EMBL" id="EGK71571.1"/>
    </source>
</evidence>
<evidence type="ECO:0000259" key="7">
    <source>
        <dbReference type="PROSITE" id="PS50110"/>
    </source>
</evidence>
<dbReference type="InterPro" id="IPR011006">
    <property type="entry name" value="CheY-like_superfamily"/>
</dbReference>
<feature type="domain" description="ANTAR" evidence="8">
    <location>
        <begin position="133"/>
        <end position="194"/>
    </location>
</feature>
<dbReference type="GO" id="GO:0003723">
    <property type="term" value="F:RNA binding"/>
    <property type="evidence" value="ECO:0007669"/>
    <property type="project" value="InterPro"/>
</dbReference>
<dbReference type="GO" id="GO:0000976">
    <property type="term" value="F:transcription cis-regulatory region binding"/>
    <property type="evidence" value="ECO:0007669"/>
    <property type="project" value="TreeGrafter"/>
</dbReference>
<keyword evidence="4" id="KW-0238">DNA-binding</keyword>
<dbReference type="GO" id="GO:0000156">
    <property type="term" value="F:phosphorelay response regulator activity"/>
    <property type="evidence" value="ECO:0007669"/>
    <property type="project" value="TreeGrafter"/>
</dbReference>
<dbReference type="AlphaFoldDB" id="F5RCS0"/>
<gene>
    <name evidence="9" type="ORF">METUNv1_02075</name>
</gene>
<dbReference type="STRING" id="1000565.METUNv1_02075"/>
<keyword evidence="5" id="KW-0804">Transcription</keyword>
<dbReference type="PIRSF" id="PIRSF036382">
    <property type="entry name" value="RR_antiterm"/>
    <property type="match status" value="1"/>
</dbReference>
<dbReference type="Pfam" id="PF03861">
    <property type="entry name" value="ANTAR"/>
    <property type="match status" value="1"/>
</dbReference>
<dbReference type="InterPro" id="IPR001789">
    <property type="entry name" value="Sig_transdc_resp-reg_receiver"/>
</dbReference>
<organism evidence="9 10">
    <name type="scientific">Methyloversatilis universalis (strain ATCC BAA-1314 / DSM 25237 / JCM 13912 / CCUG 52030 / FAM5)</name>
    <dbReference type="NCBI Taxonomy" id="1000565"/>
    <lineage>
        <taxon>Bacteria</taxon>
        <taxon>Pseudomonadati</taxon>
        <taxon>Pseudomonadota</taxon>
        <taxon>Betaproteobacteria</taxon>
        <taxon>Nitrosomonadales</taxon>
        <taxon>Sterolibacteriaceae</taxon>
        <taxon>Methyloversatilis</taxon>
    </lineage>
</organism>
<evidence type="ECO:0000256" key="1">
    <source>
        <dbReference type="ARBA" id="ARBA00022553"/>
    </source>
</evidence>
<dbReference type="GO" id="GO:0006355">
    <property type="term" value="P:regulation of DNA-templated transcription"/>
    <property type="evidence" value="ECO:0007669"/>
    <property type="project" value="TreeGrafter"/>
</dbReference>
<evidence type="ECO:0000256" key="6">
    <source>
        <dbReference type="PROSITE-ProRule" id="PRU00169"/>
    </source>
</evidence>
<sequence length="205" mass="23054">MSTPQDDEPDQRPHLLLVEDDRLISATLSAGLREHGYQVSTSRSAEEALPLIADSTFDLAILDEQLPGMSGLEFAALLNEQLSLPVIFLTAFGDPGRVRSAVERGALGYLVKPIDVEQLLPTLRTALARSEDLRRLHRNGQNLQRALDERREISIAVGILMERLRIERQPAFEMLRKTARTQRRKIEDVARDLLQAPAENLAKMR</sequence>
<evidence type="ECO:0000256" key="5">
    <source>
        <dbReference type="ARBA" id="ARBA00023163"/>
    </source>
</evidence>
<evidence type="ECO:0000259" key="8">
    <source>
        <dbReference type="PROSITE" id="PS50921"/>
    </source>
</evidence>
<dbReference type="RefSeq" id="WP_008061379.1">
    <property type="nucleotide sequence ID" value="NZ_AFHG01000049.1"/>
</dbReference>
<dbReference type="PANTHER" id="PTHR48111:SF1">
    <property type="entry name" value="TWO-COMPONENT RESPONSE REGULATOR ORR33"/>
    <property type="match status" value="1"/>
</dbReference>
<dbReference type="eggNOG" id="COG3707">
    <property type="taxonomic scope" value="Bacteria"/>
</dbReference>
<protein>
    <submittedName>
        <fullName evidence="9">Response regulator receiver</fullName>
    </submittedName>
</protein>
<accession>F5RCS0</accession>
<dbReference type="Gene3D" id="1.10.10.10">
    <property type="entry name" value="Winged helix-like DNA-binding domain superfamily/Winged helix DNA-binding domain"/>
    <property type="match status" value="1"/>
</dbReference>
<dbReference type="Pfam" id="PF00072">
    <property type="entry name" value="Response_reg"/>
    <property type="match status" value="1"/>
</dbReference>
<dbReference type="InterPro" id="IPR036388">
    <property type="entry name" value="WH-like_DNA-bd_sf"/>
</dbReference>
<feature type="modified residue" description="4-aspartylphosphate" evidence="6">
    <location>
        <position position="63"/>
    </location>
</feature>
<proteinExistence type="predicted"/>